<dbReference type="AlphaFoldDB" id="A0AAV7IEP6"/>
<comment type="caution">
    <text evidence="3">The sequence shown here is derived from an EMBL/GenBank/DDBJ whole genome shotgun (WGS) entry which is preliminary data.</text>
</comment>
<organism evidence="3 4">
    <name type="scientific">Cotesia glomerata</name>
    <name type="common">Lepidopteran parasitic wasp</name>
    <name type="synonym">Apanteles glomeratus</name>
    <dbReference type="NCBI Taxonomy" id="32391"/>
    <lineage>
        <taxon>Eukaryota</taxon>
        <taxon>Metazoa</taxon>
        <taxon>Ecdysozoa</taxon>
        <taxon>Arthropoda</taxon>
        <taxon>Hexapoda</taxon>
        <taxon>Insecta</taxon>
        <taxon>Pterygota</taxon>
        <taxon>Neoptera</taxon>
        <taxon>Endopterygota</taxon>
        <taxon>Hymenoptera</taxon>
        <taxon>Apocrita</taxon>
        <taxon>Ichneumonoidea</taxon>
        <taxon>Braconidae</taxon>
        <taxon>Microgastrinae</taxon>
        <taxon>Cotesia</taxon>
    </lineage>
</organism>
<dbReference type="Proteomes" id="UP000826195">
    <property type="component" value="Unassembled WGS sequence"/>
</dbReference>
<keyword evidence="2" id="KW-1133">Transmembrane helix</keyword>
<name>A0AAV7IEP6_COTGL</name>
<protein>
    <submittedName>
        <fullName evidence="3">Uncharacterized protein</fullName>
    </submittedName>
</protein>
<gene>
    <name evidence="3" type="ORF">KQX54_003603</name>
</gene>
<evidence type="ECO:0000256" key="1">
    <source>
        <dbReference type="SAM" id="MobiDB-lite"/>
    </source>
</evidence>
<keyword evidence="2" id="KW-0472">Membrane</keyword>
<evidence type="ECO:0000256" key="2">
    <source>
        <dbReference type="SAM" id="Phobius"/>
    </source>
</evidence>
<accession>A0AAV7IEP6</accession>
<keyword evidence="2" id="KW-0812">Transmembrane</keyword>
<sequence>MKGDMNTKKRQKKVTEVSSIRTHKKRVSAGRVGGGVKNGRRRSSRFSFLASILVPVTGWRVFRKRSIMLKGTNDQANVFRVPSLANLTFCFQPTSYESIFKGHLKNEVTNTHPHDKLIGGIGKLCLTSRNANRVTVHALLKNTDKKKKTKAWVCHWSLPVLEKIQRS</sequence>
<keyword evidence="4" id="KW-1185">Reference proteome</keyword>
<dbReference type="EMBL" id="JAHXZJ010001864">
    <property type="protein sequence ID" value="KAH0548874.1"/>
    <property type="molecule type" value="Genomic_DNA"/>
</dbReference>
<feature type="transmembrane region" description="Helical" evidence="2">
    <location>
        <begin position="46"/>
        <end position="62"/>
    </location>
</feature>
<evidence type="ECO:0000313" key="4">
    <source>
        <dbReference type="Proteomes" id="UP000826195"/>
    </source>
</evidence>
<feature type="region of interest" description="Disordered" evidence="1">
    <location>
        <begin position="1"/>
        <end position="38"/>
    </location>
</feature>
<proteinExistence type="predicted"/>
<evidence type="ECO:0000313" key="3">
    <source>
        <dbReference type="EMBL" id="KAH0548874.1"/>
    </source>
</evidence>
<reference evidence="3 4" key="1">
    <citation type="journal article" date="2021" name="J. Hered.">
        <title>A chromosome-level genome assembly of the parasitoid wasp, Cotesia glomerata (Hymenoptera: Braconidae).</title>
        <authorList>
            <person name="Pinto B.J."/>
            <person name="Weis J.J."/>
            <person name="Gamble T."/>
            <person name="Ode P.J."/>
            <person name="Paul R."/>
            <person name="Zaspel J.M."/>
        </authorList>
    </citation>
    <scope>NUCLEOTIDE SEQUENCE [LARGE SCALE GENOMIC DNA]</scope>
    <source>
        <strain evidence="3">CgM1</strain>
    </source>
</reference>